<dbReference type="EMBL" id="JARULZ010000001">
    <property type="protein sequence ID" value="MEH0633967.1"/>
    <property type="molecule type" value="Genomic_DNA"/>
</dbReference>
<dbReference type="InterPro" id="IPR038765">
    <property type="entry name" value="Papain-like_cys_pep_sf"/>
</dbReference>
<accession>A0ABU8AJV0</accession>
<feature type="compositionally biased region" description="Low complexity" evidence="1">
    <location>
        <begin position="461"/>
        <end position="472"/>
    </location>
</feature>
<sequence>MGTPVFEEIDPGTDCECPGCVHWRRVMPYSAQYAHAGHPAARTVRNALVVATAAGAALGAGHVVPAVAATHGPARPGAVPAGEGPDTPQGKKAPLHGPRGRPADGEKPPREVTMPPTTRAEIIRRAKSWIQAEVPYSMREYWSDGYRQDCSGFVSMAWNLPGNEWTGSLDKFAQRISKDRLEPGDMLLFHNPKDPRKGSHVVIFGGWTDDAETHYIAYESARPYARRQVTPYGYWDNAARYVPYRYKGLITDDGADRPDDGTDDAGGTGTSAEPPKALRTPGAKGAAGPPGGDRFPGPEAFGPGAQNTYVARLGQMLVQRGGARFYTGGPGRIWSDADRRATRAFQRAQGWSGHFANGIPGPLTWSYLVTGRGRNIPPAGNPGPSGKPTTPEPPVVHRPSGRLGASGISRPPGTSGTTGIPAASGTSATSGTPSGGSAPRGAPQRPATPGKSAPPRSAGEPMAPRTPMAPMAPMAPVPPASHGVLGYPGRGMFRPGADNAYVTRLGKQLVKKGFGKYYTSGPGSRWGESDRRNVEAFQRAQGWRGGAADGYPGPETWRRLFS</sequence>
<dbReference type="Gene3D" id="1.10.101.10">
    <property type="entry name" value="PGBD-like superfamily/PGBD"/>
    <property type="match status" value="2"/>
</dbReference>
<feature type="compositionally biased region" description="Low complexity" evidence="1">
    <location>
        <begin position="406"/>
        <end position="443"/>
    </location>
</feature>
<keyword evidence="3" id="KW-1185">Reference proteome</keyword>
<dbReference type="SUPFAM" id="SSF54001">
    <property type="entry name" value="Cysteine proteinases"/>
    <property type="match status" value="1"/>
</dbReference>
<reference evidence="2" key="1">
    <citation type="submission" date="2023-04" db="EMBL/GenBank/DDBJ databases">
        <title>Genomic diversity of scab-causing Streptomyces spp. in the province of Quebec, Canada.</title>
        <authorList>
            <person name="Biessy A."/>
            <person name="Cadieux M."/>
            <person name="Ciotola M."/>
            <person name="Filion M."/>
        </authorList>
    </citation>
    <scope>NUCLEOTIDE SEQUENCE</scope>
    <source>
        <strain evidence="2">B21-115</strain>
    </source>
</reference>
<feature type="region of interest" description="Disordered" evidence="1">
    <location>
        <begin position="252"/>
        <end position="303"/>
    </location>
</feature>
<comment type="caution">
    <text evidence="2">The sequence shown here is derived from an EMBL/GenBank/DDBJ whole genome shotgun (WGS) entry which is preliminary data.</text>
</comment>
<dbReference type="InterPro" id="IPR036366">
    <property type="entry name" value="PGBDSf"/>
</dbReference>
<evidence type="ECO:0000256" key="1">
    <source>
        <dbReference type="SAM" id="MobiDB-lite"/>
    </source>
</evidence>
<evidence type="ECO:0000313" key="3">
    <source>
        <dbReference type="Proteomes" id="UP001310290"/>
    </source>
</evidence>
<dbReference type="SUPFAM" id="SSF47090">
    <property type="entry name" value="PGBD-like"/>
    <property type="match status" value="2"/>
</dbReference>
<dbReference type="RefSeq" id="WP_334658457.1">
    <property type="nucleotide sequence ID" value="NZ_JARULZ010000001.1"/>
</dbReference>
<dbReference type="InterPro" id="IPR036365">
    <property type="entry name" value="PGBD-like_sf"/>
</dbReference>
<gene>
    <name evidence="2" type="ORF">QBA35_11420</name>
</gene>
<dbReference type="Proteomes" id="UP001310290">
    <property type="component" value="Unassembled WGS sequence"/>
</dbReference>
<organism evidence="2 3">
    <name type="scientific">Streptomyces bottropensis</name>
    <dbReference type="NCBI Taxonomy" id="42235"/>
    <lineage>
        <taxon>Bacteria</taxon>
        <taxon>Bacillati</taxon>
        <taxon>Actinomycetota</taxon>
        <taxon>Actinomycetes</taxon>
        <taxon>Kitasatosporales</taxon>
        <taxon>Streptomycetaceae</taxon>
        <taxon>Streptomyces</taxon>
    </lineage>
</organism>
<protein>
    <submittedName>
        <fullName evidence="2">Peptidoglycan-binding protein</fullName>
    </submittedName>
</protein>
<dbReference type="NCBIfam" id="NF038080">
    <property type="entry name" value="PG_bind_siph"/>
    <property type="match status" value="2"/>
</dbReference>
<evidence type="ECO:0000313" key="2">
    <source>
        <dbReference type="EMBL" id="MEH0633967.1"/>
    </source>
</evidence>
<name>A0ABU8AJV0_9ACTN</name>
<feature type="region of interest" description="Disordered" evidence="1">
    <location>
        <begin position="71"/>
        <end position="118"/>
    </location>
</feature>
<feature type="compositionally biased region" description="Basic and acidic residues" evidence="1">
    <location>
        <begin position="101"/>
        <end position="110"/>
    </location>
</feature>
<dbReference type="InterPro" id="IPR047763">
    <property type="entry name" value="PG_bind_dom_phiBT1-type"/>
</dbReference>
<proteinExistence type="predicted"/>
<dbReference type="Gene3D" id="3.90.1720.10">
    <property type="entry name" value="endopeptidase domain like (from Nostoc punctiforme)"/>
    <property type="match status" value="1"/>
</dbReference>
<feature type="region of interest" description="Disordered" evidence="1">
    <location>
        <begin position="374"/>
        <end position="475"/>
    </location>
</feature>